<dbReference type="PANTHER" id="PTHR10434:SF66">
    <property type="entry name" value="PHOSPHOLIPID_GLYCEROL ACYLTRANSFERASE DOMAIN-CONTAINING PROTEIN"/>
    <property type="match status" value="1"/>
</dbReference>
<dbReference type="Proteomes" id="UP000002745">
    <property type="component" value="Chromosome"/>
</dbReference>
<keyword evidence="3 6" id="KW-0012">Acyltransferase</keyword>
<keyword evidence="4" id="KW-0812">Transmembrane</keyword>
<keyword evidence="2 6" id="KW-0808">Transferase</keyword>
<comment type="pathway">
    <text evidence="1">Lipid metabolism.</text>
</comment>
<evidence type="ECO:0000259" key="5">
    <source>
        <dbReference type="SMART" id="SM00563"/>
    </source>
</evidence>
<evidence type="ECO:0000256" key="2">
    <source>
        <dbReference type="ARBA" id="ARBA00022679"/>
    </source>
</evidence>
<dbReference type="InterPro" id="IPR002123">
    <property type="entry name" value="Plipid/glycerol_acylTrfase"/>
</dbReference>
<dbReference type="GO" id="GO:0003841">
    <property type="term" value="F:1-acylglycerol-3-phosphate O-acyltransferase activity"/>
    <property type="evidence" value="ECO:0007669"/>
    <property type="project" value="TreeGrafter"/>
</dbReference>
<evidence type="ECO:0000256" key="4">
    <source>
        <dbReference type="SAM" id="Phobius"/>
    </source>
</evidence>
<dbReference type="CDD" id="cd07989">
    <property type="entry name" value="LPLAT_AGPAT-like"/>
    <property type="match status" value="1"/>
</dbReference>
<protein>
    <submittedName>
        <fullName evidence="6">Phospholipid/glycerol acyltransferase</fullName>
    </submittedName>
</protein>
<dbReference type="eggNOG" id="COG0204">
    <property type="taxonomic scope" value="Bacteria"/>
</dbReference>
<dbReference type="SUPFAM" id="SSF69593">
    <property type="entry name" value="Glycerol-3-phosphate (1)-acyltransferase"/>
    <property type="match status" value="1"/>
</dbReference>
<evidence type="ECO:0000313" key="7">
    <source>
        <dbReference type="Proteomes" id="UP000002745"/>
    </source>
</evidence>
<keyword evidence="4" id="KW-1133">Transmembrane helix</keyword>
<dbReference type="SMART" id="SM00563">
    <property type="entry name" value="PlsC"/>
    <property type="match status" value="1"/>
</dbReference>
<feature type="domain" description="Phospholipid/glycerol acyltransferase" evidence="5">
    <location>
        <begin position="98"/>
        <end position="207"/>
    </location>
</feature>
<dbReference type="AlphaFoldDB" id="C6XIQ6"/>
<dbReference type="STRING" id="582402.Hbal_1309"/>
<dbReference type="Pfam" id="PF01553">
    <property type="entry name" value="Acyltransferase"/>
    <property type="match status" value="1"/>
</dbReference>
<evidence type="ECO:0000256" key="1">
    <source>
        <dbReference type="ARBA" id="ARBA00005189"/>
    </source>
</evidence>
<sequence>MENLDIGPRTKAPWTIGRSIRLVTTGLSFLFFGIGGLILALVYFPLMRLFVWDSDKRAKISQASVHWAFRLFIEFMQLMGTVSYEIHGAEKLKNCRGTVVVANHPSLLDVVFMMAFMRRTRAVVKNSVATNPFMGGVIRSSNYIPNTGDPEALIQACSDALSEGANLCVFPEGSRTPIGQKVKYQRGFSYVALKSKAPVLVVTIEVTPPSLRKGEPWYSIPAKKSHWIIRVHDVIDTAVDYGNDRAVIGARRLALDVQNKIEKELQV</sequence>
<evidence type="ECO:0000256" key="3">
    <source>
        <dbReference type="ARBA" id="ARBA00023315"/>
    </source>
</evidence>
<feature type="transmembrane region" description="Helical" evidence="4">
    <location>
        <begin position="20"/>
        <end position="46"/>
    </location>
</feature>
<dbReference type="EMBL" id="CP001678">
    <property type="protein sequence ID" value="ACT59001.1"/>
    <property type="molecule type" value="Genomic_DNA"/>
</dbReference>
<evidence type="ECO:0000313" key="6">
    <source>
        <dbReference type="EMBL" id="ACT59001.1"/>
    </source>
</evidence>
<name>C6XIQ6_HIRBI</name>
<reference evidence="7" key="1">
    <citation type="journal article" date="2011" name="J. Bacteriol.">
        <title>Genome sequences of eight morphologically diverse alphaproteobacteria.</title>
        <authorList>
            <consortium name="US DOE Joint Genome Institute"/>
            <person name="Brown P.J."/>
            <person name="Kysela D.T."/>
            <person name="Buechlein A."/>
            <person name="Hemmerich C."/>
            <person name="Brun Y.V."/>
        </authorList>
    </citation>
    <scope>NUCLEOTIDE SEQUENCE [LARGE SCALE GENOMIC DNA]</scope>
    <source>
        <strain evidence="7">ATCC 49814 / DSM 5838 / IFAM 1418</strain>
    </source>
</reference>
<accession>C6XIQ6</accession>
<dbReference type="PANTHER" id="PTHR10434">
    <property type="entry name" value="1-ACYL-SN-GLYCEROL-3-PHOSPHATE ACYLTRANSFERASE"/>
    <property type="match status" value="1"/>
</dbReference>
<dbReference type="OrthoDB" id="9808424at2"/>
<keyword evidence="7" id="KW-1185">Reference proteome</keyword>
<dbReference type="RefSeq" id="WP_015827151.1">
    <property type="nucleotide sequence ID" value="NC_012982.1"/>
</dbReference>
<dbReference type="GO" id="GO:0006654">
    <property type="term" value="P:phosphatidic acid biosynthetic process"/>
    <property type="evidence" value="ECO:0007669"/>
    <property type="project" value="TreeGrafter"/>
</dbReference>
<dbReference type="HOGENOM" id="CLU_078753_0_0_5"/>
<organism evidence="6 7">
    <name type="scientific">Hirschia baltica (strain ATCC 49814 / DSM 5838 / IFAM 1418)</name>
    <dbReference type="NCBI Taxonomy" id="582402"/>
    <lineage>
        <taxon>Bacteria</taxon>
        <taxon>Pseudomonadati</taxon>
        <taxon>Pseudomonadota</taxon>
        <taxon>Alphaproteobacteria</taxon>
        <taxon>Hyphomonadales</taxon>
        <taxon>Hyphomonadaceae</taxon>
        <taxon>Hirschia</taxon>
    </lineage>
</organism>
<proteinExistence type="predicted"/>
<gene>
    <name evidence="6" type="ordered locus">Hbal_1309</name>
</gene>
<dbReference type="KEGG" id="hba:Hbal_1309"/>
<keyword evidence="4" id="KW-0472">Membrane</keyword>